<comment type="caution">
    <text evidence="2">The sequence shown here is derived from an EMBL/GenBank/DDBJ whole genome shotgun (WGS) entry which is preliminary data.</text>
</comment>
<protein>
    <submittedName>
        <fullName evidence="2">Glycine zipper 2TM domain-containing protein</fullName>
    </submittedName>
</protein>
<dbReference type="EMBL" id="RBZV01000003">
    <property type="protein sequence ID" value="RKP49489.1"/>
    <property type="molecule type" value="Genomic_DNA"/>
</dbReference>
<dbReference type="InterPro" id="IPR008816">
    <property type="entry name" value="Gly_zipper_2TM_dom"/>
</dbReference>
<dbReference type="GO" id="GO:0019867">
    <property type="term" value="C:outer membrane"/>
    <property type="evidence" value="ECO:0007669"/>
    <property type="project" value="InterPro"/>
</dbReference>
<evidence type="ECO:0000313" key="3">
    <source>
        <dbReference type="Proteomes" id="UP000280434"/>
    </source>
</evidence>
<accession>A0A494XN03</accession>
<dbReference type="Pfam" id="PF05433">
    <property type="entry name" value="Rick_17kDa_Anti"/>
    <property type="match status" value="1"/>
</dbReference>
<organism evidence="2 3">
    <name type="scientific">Trinickia fusca</name>
    <dbReference type="NCBI Taxonomy" id="2419777"/>
    <lineage>
        <taxon>Bacteria</taxon>
        <taxon>Pseudomonadati</taxon>
        <taxon>Pseudomonadota</taxon>
        <taxon>Betaproteobacteria</taxon>
        <taxon>Burkholderiales</taxon>
        <taxon>Burkholderiaceae</taxon>
        <taxon>Trinickia</taxon>
    </lineage>
</organism>
<gene>
    <name evidence="2" type="ORF">D7S89_12100</name>
</gene>
<sequence>MIRSGRFKHLSIGGVLAALALLSGCTLGGAAAGGYIGHETTHSTVGTVGGAVAGGIVGYELGK</sequence>
<proteinExistence type="predicted"/>
<dbReference type="PROSITE" id="PS51257">
    <property type="entry name" value="PROKAR_LIPOPROTEIN"/>
    <property type="match status" value="1"/>
</dbReference>
<evidence type="ECO:0000313" key="2">
    <source>
        <dbReference type="EMBL" id="RKP49489.1"/>
    </source>
</evidence>
<feature type="domain" description="Glycine zipper 2TM" evidence="1">
    <location>
        <begin position="26"/>
        <end position="62"/>
    </location>
</feature>
<dbReference type="Proteomes" id="UP000280434">
    <property type="component" value="Unassembled WGS sequence"/>
</dbReference>
<dbReference type="AlphaFoldDB" id="A0A494XN03"/>
<reference evidence="2 3" key="1">
    <citation type="submission" date="2018-10" db="EMBL/GenBank/DDBJ databases">
        <title>Paraburkholderia sp. 7MK8-2, isolated from soil.</title>
        <authorList>
            <person name="Gao Z.-H."/>
            <person name="Qiu L.-H."/>
        </authorList>
    </citation>
    <scope>NUCLEOTIDE SEQUENCE [LARGE SCALE GENOMIC DNA]</scope>
    <source>
        <strain evidence="2 3">7MK8-2</strain>
    </source>
</reference>
<evidence type="ECO:0000259" key="1">
    <source>
        <dbReference type="Pfam" id="PF05433"/>
    </source>
</evidence>
<name>A0A494XN03_9BURK</name>
<dbReference type="RefSeq" id="WP_121277878.1">
    <property type="nucleotide sequence ID" value="NZ_RBZV01000003.1"/>
</dbReference>
<keyword evidence="3" id="KW-1185">Reference proteome</keyword>